<dbReference type="CDD" id="cd00200">
    <property type="entry name" value="WD40"/>
    <property type="match status" value="2"/>
</dbReference>
<dbReference type="InterPro" id="IPR015943">
    <property type="entry name" value="WD40/YVTN_repeat-like_dom_sf"/>
</dbReference>
<feature type="repeat" description="WD" evidence="3">
    <location>
        <begin position="1274"/>
        <end position="1305"/>
    </location>
</feature>
<evidence type="ECO:0000256" key="4">
    <source>
        <dbReference type="SAM" id="MobiDB-lite"/>
    </source>
</evidence>
<feature type="repeat" description="WD" evidence="3">
    <location>
        <begin position="1024"/>
        <end position="1065"/>
    </location>
</feature>
<dbReference type="Proteomes" id="UP000023152">
    <property type="component" value="Unassembled WGS sequence"/>
</dbReference>
<feature type="repeat" description="WD" evidence="3">
    <location>
        <begin position="856"/>
        <end position="897"/>
    </location>
</feature>
<keyword evidence="1 3" id="KW-0853">WD repeat</keyword>
<dbReference type="PANTHER" id="PTHR19848:SF8">
    <property type="entry name" value="F-BOX AND WD REPEAT DOMAIN CONTAINING 7"/>
    <property type="match status" value="1"/>
</dbReference>
<feature type="repeat" description="WD" evidence="3">
    <location>
        <begin position="1190"/>
        <end position="1231"/>
    </location>
</feature>
<dbReference type="Gene3D" id="2.130.10.10">
    <property type="entry name" value="YVTN repeat-like/Quinoprotein amine dehydrogenase"/>
    <property type="match status" value="7"/>
</dbReference>
<dbReference type="EMBL" id="ASPP01022143">
    <property type="protein sequence ID" value="ETO11695.1"/>
    <property type="molecule type" value="Genomic_DNA"/>
</dbReference>
<organism evidence="7 8">
    <name type="scientific">Reticulomyxa filosa</name>
    <dbReference type="NCBI Taxonomy" id="46433"/>
    <lineage>
        <taxon>Eukaryota</taxon>
        <taxon>Sar</taxon>
        <taxon>Rhizaria</taxon>
        <taxon>Retaria</taxon>
        <taxon>Foraminifera</taxon>
        <taxon>Monothalamids</taxon>
        <taxon>Reticulomyxidae</taxon>
        <taxon>Reticulomyxa</taxon>
    </lineage>
</organism>
<dbReference type="PROSITE" id="PS50082">
    <property type="entry name" value="WD_REPEATS_2"/>
    <property type="match status" value="14"/>
</dbReference>
<proteinExistence type="predicted"/>
<evidence type="ECO:0000256" key="1">
    <source>
        <dbReference type="ARBA" id="ARBA00022574"/>
    </source>
</evidence>
<feature type="transmembrane region" description="Helical" evidence="5">
    <location>
        <begin position="1342"/>
        <end position="1363"/>
    </location>
</feature>
<dbReference type="Gene3D" id="2.160.20.80">
    <property type="entry name" value="E3 ubiquitin-protein ligase SopA"/>
    <property type="match status" value="1"/>
</dbReference>
<dbReference type="PANTHER" id="PTHR19848">
    <property type="entry name" value="WD40 REPEAT PROTEIN"/>
    <property type="match status" value="1"/>
</dbReference>
<dbReference type="InterPro" id="IPR007111">
    <property type="entry name" value="NACHT_NTPase"/>
</dbReference>
<dbReference type="SUPFAM" id="SSF50978">
    <property type="entry name" value="WD40 repeat-like"/>
    <property type="match status" value="2"/>
</dbReference>
<dbReference type="PROSITE" id="PS50294">
    <property type="entry name" value="WD_REPEATS_REGION"/>
    <property type="match status" value="14"/>
</dbReference>
<feature type="domain" description="NACHT" evidence="6">
    <location>
        <begin position="131"/>
        <end position="290"/>
    </location>
</feature>
<dbReference type="SUPFAM" id="SSF141571">
    <property type="entry name" value="Pentapeptide repeat-like"/>
    <property type="match status" value="1"/>
</dbReference>
<evidence type="ECO:0000259" key="6">
    <source>
        <dbReference type="Pfam" id="PF05729"/>
    </source>
</evidence>
<evidence type="ECO:0000313" key="7">
    <source>
        <dbReference type="EMBL" id="ETO11695.1"/>
    </source>
</evidence>
<sequence length="1417" mass="161973">MPPQLSKKSEIEINNDISLKIAQFVYEQLCEFAPEKVKGKAIYVILYEYYKKYIIGDKSPASCADFALLLQETRKQEMHEDIIISQALETYIPLQANTYPHMDDNDNQKQETYDCHEYKKKDEQQQQQRKVMVIQGKSGSGKSIFCRHLEETLWSDYKSDSRQPIPIYISLPKIYNKQNEKDIMFQALQGKNVNKEIINVIREKVSFVFIIDGFDEIYDFYRKNEDEQYFYDRFNLNQWNASIIITCRSNVLRDDDIKTTLFGMNSNNTSMIYLWPFTKQQMHSYIEKFAKMNNKNNNDNNNWTSRQYEETLRNYSSLQKIIEEPFLLQLILTILPSLVKQYGVGSNISKAQLYEVFNDQWIDIHSQNIISKLAELRIQMNIDKIKSAFKQYCQDLGFEMFMQGNQVAIESDFLSKNNDIVSASDPMNDSIETKMDEADSLSIWKKYFKGDSKGKNTSKKNENNIFQNVNENKETKTDEYDDSIIKKDAWEEYFNGDSISKYVLRRTGYNKYQFLHKSCQEYYAAQKIVIDIISWKPNTNSNFAFNNQDFQQQFETYVPHLLINSKLLNEELGIIQFIAERIYDINPIFTNLKARLFRIIEASKTKDNVNIAAANAITILNSANINLHYKDWSNIKIPHAILNNAFLEGTNFKNANLDYVNLYQAFLNKANFTNASMNNIYFGEHAYLQGHSDGIIAVQLSPDNSKIVSCSRDSTIRVWDLSSGKQIQLLKGHNAEVAEAQFLPGGSKLVSASWDKTIRIWDLMSGQQIQLLEGHERGLNGVQISADGSKLLSYSTDRTVRLWDISSGKQLQIFSGHSSGIRKAQFVSDGLKIISCSSDGTIRIWDALSGQQIQLLKGHSGSVNGIQLSPNNSKIVSCSDDKTIRIWDYSSGRQIQTLDGHTRYVNAAAFSSDGSKIVSCSDDMTIRIWDIATGNQLQLLEGHSNNVCGVQFFSNDSKILSCSEDNTVRIWDISSVRKNQFAEGHSSSVNDIYFSSDGSKIISCSDDKTIRLWDISSGRQIQIFEGHSNNIYKAQFLPDDSKVISCSSDQTVRIWCVSSGKQLQSFSLNNVWAAQFSSDSSKMLSLSWRRNIEVFDALSGKQMQLLEGHSDGIHKAQFSSDGSKVISCSHDKTVRLWDVLSGKQLQLFEGHKETVNCIQFSLDESKILSGAFDKTIRLWDVLSGKQLLLLEGHSGGINDIQFSPDSSRIVSCSSDKTIRLWDAYSGKQLQIFKGHANIVLRAQFLPDGFKVISYSSDKTIRIWDVSSGQQIQLLEGHNDSINKIRLSPDGSKIVSCSKDRTIRLWGKVIDAPETNSMKCIWRVGIPSYGIQMKDSIWKDANAWWSILNYFGLLVYYFVHTTFFPIKRIEILFSSKIQSKFSSYLFIHSLVLISHVFAHLFVIKKKLSSKKKKKLLLS</sequence>
<feature type="repeat" description="WD" evidence="3">
    <location>
        <begin position="1106"/>
        <end position="1147"/>
    </location>
</feature>
<dbReference type="InterPro" id="IPR020472">
    <property type="entry name" value="WD40_PAC1"/>
</dbReference>
<gene>
    <name evidence="7" type="ORF">RFI_25680</name>
</gene>
<feature type="repeat" description="WD" evidence="3">
    <location>
        <begin position="814"/>
        <end position="855"/>
    </location>
</feature>
<keyword evidence="5" id="KW-1133">Transmembrane helix</keyword>
<evidence type="ECO:0000256" key="2">
    <source>
        <dbReference type="ARBA" id="ARBA00022737"/>
    </source>
</evidence>
<dbReference type="PROSITE" id="PS00678">
    <property type="entry name" value="WD_REPEATS_1"/>
    <property type="match status" value="7"/>
</dbReference>
<keyword evidence="5" id="KW-0472">Membrane</keyword>
<keyword evidence="2" id="KW-0677">Repeat</keyword>
<keyword evidence="5" id="KW-0812">Transmembrane</keyword>
<dbReference type="SUPFAM" id="SSF50998">
    <property type="entry name" value="Quinoprotein alcohol dehydrogenase-like"/>
    <property type="match status" value="1"/>
</dbReference>
<dbReference type="InterPro" id="IPR001646">
    <property type="entry name" value="5peptide_repeat"/>
</dbReference>
<dbReference type="Pfam" id="PF05729">
    <property type="entry name" value="NACHT"/>
    <property type="match status" value="1"/>
</dbReference>
<name>X6MF73_RETFI</name>
<feature type="repeat" description="WD" evidence="3">
    <location>
        <begin position="898"/>
        <end position="939"/>
    </location>
</feature>
<feature type="repeat" description="WD" evidence="3">
    <location>
        <begin position="1232"/>
        <end position="1273"/>
    </location>
</feature>
<feature type="repeat" description="WD" evidence="3">
    <location>
        <begin position="730"/>
        <end position="771"/>
    </location>
</feature>
<feature type="repeat" description="WD" evidence="3">
    <location>
        <begin position="688"/>
        <end position="729"/>
    </location>
</feature>
<evidence type="ECO:0000256" key="5">
    <source>
        <dbReference type="SAM" id="Phobius"/>
    </source>
</evidence>
<feature type="repeat" description="WD" evidence="3">
    <location>
        <begin position="772"/>
        <end position="813"/>
    </location>
</feature>
<dbReference type="Pfam" id="PF00400">
    <property type="entry name" value="WD40"/>
    <property type="match status" value="14"/>
</dbReference>
<reference evidence="7 8" key="1">
    <citation type="journal article" date="2013" name="Curr. Biol.">
        <title>The Genome of the Foraminiferan Reticulomyxa filosa.</title>
        <authorList>
            <person name="Glockner G."/>
            <person name="Hulsmann N."/>
            <person name="Schleicher M."/>
            <person name="Noegel A.A."/>
            <person name="Eichinger L."/>
            <person name="Gallinger C."/>
            <person name="Pawlowski J."/>
            <person name="Sierra R."/>
            <person name="Euteneuer U."/>
            <person name="Pillet L."/>
            <person name="Moustafa A."/>
            <person name="Platzer M."/>
            <person name="Groth M."/>
            <person name="Szafranski K."/>
            <person name="Schliwa M."/>
        </authorList>
    </citation>
    <scope>NUCLEOTIDE SEQUENCE [LARGE SCALE GENOMIC DNA]</scope>
</reference>
<feature type="region of interest" description="Disordered" evidence="4">
    <location>
        <begin position="451"/>
        <end position="470"/>
    </location>
</feature>
<feature type="compositionally biased region" description="Basic and acidic residues" evidence="4">
    <location>
        <begin position="451"/>
        <end position="462"/>
    </location>
</feature>
<feature type="repeat" description="WD" evidence="3">
    <location>
        <begin position="1148"/>
        <end position="1189"/>
    </location>
</feature>
<feature type="repeat" description="WD" evidence="3">
    <location>
        <begin position="940"/>
        <end position="981"/>
    </location>
</feature>
<dbReference type="SMART" id="SM00320">
    <property type="entry name" value="WD40"/>
    <property type="match status" value="15"/>
</dbReference>
<evidence type="ECO:0000256" key="3">
    <source>
        <dbReference type="PROSITE-ProRule" id="PRU00221"/>
    </source>
</evidence>
<dbReference type="PRINTS" id="PR00320">
    <property type="entry name" value="GPROTEINBRPT"/>
</dbReference>
<protein>
    <submittedName>
        <fullName evidence="7">WD-40 repeat protein</fullName>
    </submittedName>
</protein>
<evidence type="ECO:0000313" key="8">
    <source>
        <dbReference type="Proteomes" id="UP000023152"/>
    </source>
</evidence>
<dbReference type="Pfam" id="PF00805">
    <property type="entry name" value="Pentapeptide"/>
    <property type="match status" value="1"/>
</dbReference>
<dbReference type="InterPro" id="IPR019775">
    <property type="entry name" value="WD40_repeat_CS"/>
</dbReference>
<accession>X6MF73</accession>
<feature type="repeat" description="WD" evidence="3">
    <location>
        <begin position="982"/>
        <end position="1023"/>
    </location>
</feature>
<dbReference type="InterPro" id="IPR011047">
    <property type="entry name" value="Quinoprotein_ADH-like_sf"/>
</dbReference>
<keyword evidence="8" id="KW-1185">Reference proteome</keyword>
<feature type="transmembrane region" description="Helical" evidence="5">
    <location>
        <begin position="1383"/>
        <end position="1402"/>
    </location>
</feature>
<dbReference type="InterPro" id="IPR027417">
    <property type="entry name" value="P-loop_NTPase"/>
</dbReference>
<dbReference type="InterPro" id="IPR036322">
    <property type="entry name" value="WD40_repeat_dom_sf"/>
</dbReference>
<dbReference type="InterPro" id="IPR001680">
    <property type="entry name" value="WD40_rpt"/>
</dbReference>
<dbReference type="Gene3D" id="3.40.50.300">
    <property type="entry name" value="P-loop containing nucleotide triphosphate hydrolases"/>
    <property type="match status" value="1"/>
</dbReference>
<comment type="caution">
    <text evidence="7">The sequence shown here is derived from an EMBL/GenBank/DDBJ whole genome shotgun (WGS) entry which is preliminary data.</text>
</comment>
<dbReference type="SUPFAM" id="SSF52540">
    <property type="entry name" value="P-loop containing nucleoside triphosphate hydrolases"/>
    <property type="match status" value="1"/>
</dbReference>